<accession>A0A8B9LFS0</accession>
<dbReference type="GO" id="GO:0033038">
    <property type="term" value="F:bitter taste receptor activity"/>
    <property type="evidence" value="ECO:0007669"/>
    <property type="project" value="InterPro"/>
</dbReference>
<sequence length="322" mass="36161">MGLDTFILQLTAIVVLVCTGVMWNSFNLIATIRMQLRTKGIQTMILIIFSFSFSNVILVLSCFAIVLFVTLDPVFMCTKIEAHHLILVYMWLSSSCVSFWSIALLSVLHCVKVVSFSIGCFNALKKNISRITNIALLLICLGSFLLFIPFFTLYIPKVTATNTTIGINGTNVTTNTSNTTTTTCPLPSLSPQISTLLYTLLYMSFLCPIPLMIMMTTSLRMVIHLCQHVLSLSKNQTQVQSLDSYLFICKLNISLVGVYLITLAIVSIFFILKMLELTVSYLLIIFGFSLYCIMTAALLTASTKKLREKFWRMICCKETKKQ</sequence>
<evidence type="ECO:0000256" key="4">
    <source>
        <dbReference type="ARBA" id="ARBA00022606"/>
    </source>
</evidence>
<evidence type="ECO:0000256" key="6">
    <source>
        <dbReference type="ARBA" id="ARBA00022989"/>
    </source>
</evidence>
<name>A0A8B9LFS0_ASTMX</name>
<evidence type="ECO:0000313" key="15">
    <source>
        <dbReference type="Proteomes" id="UP000694621"/>
    </source>
</evidence>
<keyword evidence="9 12" id="KW-0675">Receptor</keyword>
<keyword evidence="5 12" id="KW-0812">Transmembrane</keyword>
<dbReference type="PANTHER" id="PTHR11394">
    <property type="entry name" value="TASTE RECEPTOR TYPE 2"/>
    <property type="match status" value="1"/>
</dbReference>
<evidence type="ECO:0000256" key="1">
    <source>
        <dbReference type="ARBA" id="ARBA00004141"/>
    </source>
</evidence>
<evidence type="ECO:0000256" key="3">
    <source>
        <dbReference type="ARBA" id="ARBA00022480"/>
    </source>
</evidence>
<protein>
    <recommendedName>
        <fullName evidence="12">Taste receptor type 2</fullName>
    </recommendedName>
</protein>
<dbReference type="SUPFAM" id="SSF81321">
    <property type="entry name" value="Family A G protein-coupled receptor-like"/>
    <property type="match status" value="1"/>
</dbReference>
<evidence type="ECO:0000256" key="9">
    <source>
        <dbReference type="ARBA" id="ARBA00023170"/>
    </source>
</evidence>
<feature type="transmembrane region" description="Helical" evidence="13">
    <location>
        <begin position="278"/>
        <end position="299"/>
    </location>
</feature>
<keyword evidence="7 12" id="KW-0297">G-protein coupled receptor</keyword>
<keyword evidence="10 12" id="KW-0807">Transducer</keyword>
<comment type="similarity">
    <text evidence="2 11">Belongs to the G-protein coupled receptor T2R family.</text>
</comment>
<dbReference type="OrthoDB" id="8876749at2759"/>
<comment type="subcellular location">
    <subcellularLocation>
        <location evidence="1 12">Membrane</location>
        <topology evidence="1 12">Multi-pass membrane protein</topology>
    </subcellularLocation>
</comment>
<dbReference type="GO" id="GO:0004930">
    <property type="term" value="F:G protein-coupled receptor activity"/>
    <property type="evidence" value="ECO:0007669"/>
    <property type="project" value="UniProtKB-KW"/>
</dbReference>
<keyword evidence="8 12" id="KW-0472">Membrane</keyword>
<evidence type="ECO:0000256" key="2">
    <source>
        <dbReference type="ARBA" id="ARBA00007376"/>
    </source>
</evidence>
<feature type="transmembrane region" description="Helical" evidence="13">
    <location>
        <begin position="131"/>
        <end position="155"/>
    </location>
</feature>
<evidence type="ECO:0000313" key="14">
    <source>
        <dbReference type="Ensembl" id="ENSAMXP00005051677.1"/>
    </source>
</evidence>
<feature type="transmembrane region" description="Helical" evidence="13">
    <location>
        <begin position="6"/>
        <end position="32"/>
    </location>
</feature>
<feature type="transmembrane region" description="Helical" evidence="13">
    <location>
        <begin position="244"/>
        <end position="272"/>
    </location>
</feature>
<dbReference type="Pfam" id="PF05296">
    <property type="entry name" value="TAS2R"/>
    <property type="match status" value="1"/>
</dbReference>
<evidence type="ECO:0000256" key="5">
    <source>
        <dbReference type="ARBA" id="ARBA00022692"/>
    </source>
</evidence>
<proteinExistence type="inferred from homology"/>
<evidence type="ECO:0000256" key="10">
    <source>
        <dbReference type="ARBA" id="ARBA00023224"/>
    </source>
</evidence>
<dbReference type="GeneID" id="103042066"/>
<dbReference type="Proteomes" id="UP000694621">
    <property type="component" value="Unplaced"/>
</dbReference>
<reference evidence="14" key="1">
    <citation type="submission" date="2025-08" db="UniProtKB">
        <authorList>
            <consortium name="Ensembl"/>
        </authorList>
    </citation>
    <scope>IDENTIFICATION</scope>
</reference>
<dbReference type="Ensembl" id="ENSAMXT00005055947.1">
    <property type="protein sequence ID" value="ENSAMXP00005051677.1"/>
    <property type="gene ID" value="ENSAMXG00005023322.1"/>
</dbReference>
<dbReference type="Gene3D" id="1.20.1070.10">
    <property type="entry name" value="Rhodopsin 7-helix transmembrane proteins"/>
    <property type="match status" value="1"/>
</dbReference>
<keyword evidence="4 12" id="KW-0716">Sensory transduction</keyword>
<evidence type="ECO:0000256" key="7">
    <source>
        <dbReference type="ARBA" id="ARBA00023040"/>
    </source>
</evidence>
<dbReference type="AlphaFoldDB" id="A0A8B9LFS0"/>
<dbReference type="KEGG" id="amex:103042066"/>
<feature type="transmembrane region" description="Helical" evidence="13">
    <location>
        <begin position="89"/>
        <end position="111"/>
    </location>
</feature>
<keyword evidence="3 12" id="KW-0919">Taste</keyword>
<feature type="transmembrane region" description="Helical" evidence="13">
    <location>
        <begin position="196"/>
        <end position="223"/>
    </location>
</feature>
<evidence type="ECO:0000256" key="11">
    <source>
        <dbReference type="RuleBase" id="RU004423"/>
    </source>
</evidence>
<feature type="transmembrane region" description="Helical" evidence="13">
    <location>
        <begin position="44"/>
        <end position="69"/>
    </location>
</feature>
<dbReference type="PANTHER" id="PTHR11394:SF47">
    <property type="entry name" value="TASTE RECEPTOR TYPE 2 MEMBER 40"/>
    <property type="match status" value="1"/>
</dbReference>
<organism evidence="14 15">
    <name type="scientific">Astyanax mexicanus</name>
    <name type="common">Blind cave fish</name>
    <name type="synonym">Astyanax fasciatus mexicanus</name>
    <dbReference type="NCBI Taxonomy" id="7994"/>
    <lineage>
        <taxon>Eukaryota</taxon>
        <taxon>Metazoa</taxon>
        <taxon>Chordata</taxon>
        <taxon>Craniata</taxon>
        <taxon>Vertebrata</taxon>
        <taxon>Euteleostomi</taxon>
        <taxon>Actinopterygii</taxon>
        <taxon>Neopterygii</taxon>
        <taxon>Teleostei</taxon>
        <taxon>Ostariophysi</taxon>
        <taxon>Characiformes</taxon>
        <taxon>Characoidei</taxon>
        <taxon>Acestrorhamphidae</taxon>
        <taxon>Acestrorhamphinae</taxon>
        <taxon>Astyanax</taxon>
    </lineage>
</organism>
<keyword evidence="6 13" id="KW-1133">Transmembrane helix</keyword>
<dbReference type="InterPro" id="IPR007960">
    <property type="entry name" value="TAS2R"/>
</dbReference>
<dbReference type="GO" id="GO:0016020">
    <property type="term" value="C:membrane"/>
    <property type="evidence" value="ECO:0007669"/>
    <property type="project" value="UniProtKB-SubCell"/>
</dbReference>
<evidence type="ECO:0000256" key="13">
    <source>
        <dbReference type="SAM" id="Phobius"/>
    </source>
</evidence>
<evidence type="ECO:0000256" key="8">
    <source>
        <dbReference type="ARBA" id="ARBA00023136"/>
    </source>
</evidence>
<evidence type="ECO:0000256" key="12">
    <source>
        <dbReference type="RuleBase" id="RU004424"/>
    </source>
</evidence>